<organism evidence="2 3">
    <name type="scientific">Thalassospira xianhensis MCCC 1A02616</name>
    <dbReference type="NCBI Taxonomy" id="1177929"/>
    <lineage>
        <taxon>Bacteria</taxon>
        <taxon>Pseudomonadati</taxon>
        <taxon>Pseudomonadota</taxon>
        <taxon>Alphaproteobacteria</taxon>
        <taxon>Rhodospirillales</taxon>
        <taxon>Thalassospiraceae</taxon>
        <taxon>Thalassospira</taxon>
    </lineage>
</organism>
<gene>
    <name evidence="2" type="ORF">TH5_00780</name>
</gene>
<keyword evidence="3" id="KW-1185">Reference proteome</keyword>
<keyword evidence="1" id="KW-0472">Membrane</keyword>
<accession>A0A367UJ18</accession>
<reference evidence="2 3" key="1">
    <citation type="submission" date="2014-07" db="EMBL/GenBank/DDBJ databases">
        <title>Draft genome sequence of Thalassospira xianhensis P-4 (MCCC 1A02616).</title>
        <authorList>
            <person name="Lai Q."/>
            <person name="Shao Z."/>
        </authorList>
    </citation>
    <scope>NUCLEOTIDE SEQUENCE [LARGE SCALE GENOMIC DNA]</scope>
    <source>
        <strain evidence="2 3">MCCC 1A02616</strain>
    </source>
</reference>
<keyword evidence="1" id="KW-0812">Transmembrane</keyword>
<dbReference type="EMBL" id="JPWA01000001">
    <property type="protein sequence ID" value="RCK07643.1"/>
    <property type="molecule type" value="Genomic_DNA"/>
</dbReference>
<protein>
    <submittedName>
        <fullName evidence="2">Uncharacterized protein</fullName>
    </submittedName>
</protein>
<dbReference type="AlphaFoldDB" id="A0A367UJ18"/>
<name>A0A367UJ18_9PROT</name>
<proteinExistence type="predicted"/>
<evidence type="ECO:0000256" key="1">
    <source>
        <dbReference type="SAM" id="Phobius"/>
    </source>
</evidence>
<keyword evidence="1" id="KW-1133">Transmembrane helix</keyword>
<sequence>MSNDPFTKFLVRCLVIVPLLIAVVAINLMQARELDEWRDTVVMPVRVQYTDNPTANKITDYFQACASDSIEFLAHWTPNDAQKCLKDTFDFVEVLRLPPPSQRILEELNRNNDTYWRKLKPRGS</sequence>
<evidence type="ECO:0000313" key="2">
    <source>
        <dbReference type="EMBL" id="RCK07643.1"/>
    </source>
</evidence>
<evidence type="ECO:0000313" key="3">
    <source>
        <dbReference type="Proteomes" id="UP000252419"/>
    </source>
</evidence>
<feature type="transmembrane region" description="Helical" evidence="1">
    <location>
        <begin position="6"/>
        <end position="28"/>
    </location>
</feature>
<dbReference type="Proteomes" id="UP000252419">
    <property type="component" value="Unassembled WGS sequence"/>
</dbReference>
<comment type="caution">
    <text evidence="2">The sequence shown here is derived from an EMBL/GenBank/DDBJ whole genome shotgun (WGS) entry which is preliminary data.</text>
</comment>
<dbReference type="RefSeq" id="WP_114120113.1">
    <property type="nucleotide sequence ID" value="NZ_JPWA01000001.1"/>
</dbReference>